<accession>A0A813GXN5</accession>
<dbReference type="AlphaFoldDB" id="A0A813GXN5"/>
<gene>
    <name evidence="3" type="ORF">PGLA1383_LOCUS46447</name>
</gene>
<keyword evidence="4" id="KW-1185">Reference proteome</keyword>
<dbReference type="OrthoDB" id="10264738at2759"/>
<dbReference type="InterPro" id="IPR036457">
    <property type="entry name" value="PPM-type-like_dom_sf"/>
</dbReference>
<organism evidence="3 4">
    <name type="scientific">Polarella glacialis</name>
    <name type="common">Dinoflagellate</name>
    <dbReference type="NCBI Taxonomy" id="89957"/>
    <lineage>
        <taxon>Eukaryota</taxon>
        <taxon>Sar</taxon>
        <taxon>Alveolata</taxon>
        <taxon>Dinophyceae</taxon>
        <taxon>Suessiales</taxon>
        <taxon>Suessiaceae</taxon>
        <taxon>Polarella</taxon>
    </lineage>
</organism>
<proteinExistence type="predicted"/>
<dbReference type="PROSITE" id="PS51746">
    <property type="entry name" value="PPM_2"/>
    <property type="match status" value="1"/>
</dbReference>
<dbReference type="Pfam" id="PF00481">
    <property type="entry name" value="PP2C"/>
    <property type="match status" value="1"/>
</dbReference>
<dbReference type="InterPro" id="IPR001932">
    <property type="entry name" value="PPM-type_phosphatase-like_dom"/>
</dbReference>
<sequence>AHDPEEYSRLQAAGAQVIEKRYEDNEVVSRVFIPKTGVPGLAMSRSLGDGCLKKYGVTAEPEVRDVTSLWRGCRAPCVVLASDGLWDTISVEETVASLTARVRTGREVGLGVEALLRRSQRRWIEAEGDYCDDVTVLLVAPSASIQPRQKSPLHDTEPEVKAASNRPSNLAAERSTSTSD</sequence>
<dbReference type="InterPro" id="IPR015655">
    <property type="entry name" value="PP2C"/>
</dbReference>
<reference evidence="3" key="1">
    <citation type="submission" date="2021-02" db="EMBL/GenBank/DDBJ databases">
        <authorList>
            <person name="Dougan E. K."/>
            <person name="Rhodes N."/>
            <person name="Thang M."/>
            <person name="Chan C."/>
        </authorList>
    </citation>
    <scope>NUCLEOTIDE SEQUENCE</scope>
</reference>
<evidence type="ECO:0000313" key="4">
    <source>
        <dbReference type="Proteomes" id="UP000654075"/>
    </source>
</evidence>
<feature type="region of interest" description="Disordered" evidence="1">
    <location>
        <begin position="146"/>
        <end position="180"/>
    </location>
</feature>
<dbReference type="Gene3D" id="3.60.40.10">
    <property type="entry name" value="PPM-type phosphatase domain"/>
    <property type="match status" value="1"/>
</dbReference>
<dbReference type="GO" id="GO:0004722">
    <property type="term" value="F:protein serine/threonine phosphatase activity"/>
    <property type="evidence" value="ECO:0007669"/>
    <property type="project" value="InterPro"/>
</dbReference>
<evidence type="ECO:0000313" key="3">
    <source>
        <dbReference type="EMBL" id="CAE8630050.1"/>
    </source>
</evidence>
<name>A0A813GXN5_POLGL</name>
<dbReference type="SUPFAM" id="SSF81606">
    <property type="entry name" value="PP2C-like"/>
    <property type="match status" value="1"/>
</dbReference>
<feature type="non-terminal residue" evidence="3">
    <location>
        <position position="1"/>
    </location>
</feature>
<comment type="caution">
    <text evidence="3">The sequence shown here is derived from an EMBL/GenBank/DDBJ whole genome shotgun (WGS) entry which is preliminary data.</text>
</comment>
<dbReference type="Proteomes" id="UP000654075">
    <property type="component" value="Unassembled WGS sequence"/>
</dbReference>
<dbReference type="EMBL" id="CAJNNV010029779">
    <property type="protein sequence ID" value="CAE8630050.1"/>
    <property type="molecule type" value="Genomic_DNA"/>
</dbReference>
<evidence type="ECO:0000256" key="1">
    <source>
        <dbReference type="SAM" id="MobiDB-lite"/>
    </source>
</evidence>
<evidence type="ECO:0000259" key="2">
    <source>
        <dbReference type="PROSITE" id="PS51746"/>
    </source>
</evidence>
<feature type="domain" description="PPM-type phosphatase" evidence="2">
    <location>
        <begin position="1"/>
        <end position="141"/>
    </location>
</feature>
<dbReference type="CDD" id="cd00143">
    <property type="entry name" value="PP2Cc"/>
    <property type="match status" value="1"/>
</dbReference>
<dbReference type="PANTHER" id="PTHR47992">
    <property type="entry name" value="PROTEIN PHOSPHATASE"/>
    <property type="match status" value="1"/>
</dbReference>
<protein>
    <recommendedName>
        <fullName evidence="2">PPM-type phosphatase domain-containing protein</fullName>
    </recommendedName>
</protein>